<dbReference type="GO" id="GO:0000977">
    <property type="term" value="F:RNA polymerase II transcription regulatory region sequence-specific DNA binding"/>
    <property type="evidence" value="ECO:0007669"/>
    <property type="project" value="UniProtKB-ARBA"/>
</dbReference>
<proteinExistence type="inferred from homology"/>
<evidence type="ECO:0000256" key="4">
    <source>
        <dbReference type="ARBA" id="ARBA00022490"/>
    </source>
</evidence>
<comment type="subunit">
    <text evidence="12">Forms a homodimer or a heterodimer with a related family member.</text>
</comment>
<dbReference type="Gene3D" id="1.20.1050.20">
    <property type="entry name" value="STAT transcription factor, all-alpha domain"/>
    <property type="match status" value="1"/>
</dbReference>
<accession>A0A7R8X9Y8</accession>
<comment type="similarity">
    <text evidence="3">Belongs to the transcription factor STAT family.</text>
</comment>
<dbReference type="InterPro" id="IPR012345">
    <property type="entry name" value="STAT_TF_DNA-bd_N"/>
</dbReference>
<feature type="domain" description="Signal transducer and activator of transcription linker" evidence="16">
    <location>
        <begin position="394"/>
        <end position="472"/>
    </location>
</feature>
<keyword evidence="10" id="KW-0804">Transcription</keyword>
<dbReference type="FunFam" id="2.60.40.630:FF:000003">
    <property type="entry name" value="Signal transducer and transcription activator 6"/>
    <property type="match status" value="1"/>
</dbReference>
<evidence type="ECO:0000256" key="1">
    <source>
        <dbReference type="ARBA" id="ARBA00004123"/>
    </source>
</evidence>
<dbReference type="InterPro" id="IPR048988">
    <property type="entry name" value="STAT_linker"/>
</dbReference>
<dbReference type="Pfam" id="PF21354">
    <property type="entry name" value="STAT_linker"/>
    <property type="match status" value="1"/>
</dbReference>
<dbReference type="EMBL" id="LR900427">
    <property type="protein sequence ID" value="CAD7245646.1"/>
    <property type="molecule type" value="Genomic_DNA"/>
</dbReference>
<dbReference type="GO" id="GO:0007166">
    <property type="term" value="P:cell surface receptor signaling pathway"/>
    <property type="evidence" value="ECO:0007669"/>
    <property type="project" value="UniProtKB-ARBA"/>
</dbReference>
<keyword evidence="9" id="KW-0010">Activator</keyword>
<organism evidence="17">
    <name type="scientific">Darwinula stevensoni</name>
    <dbReference type="NCBI Taxonomy" id="69355"/>
    <lineage>
        <taxon>Eukaryota</taxon>
        <taxon>Metazoa</taxon>
        <taxon>Ecdysozoa</taxon>
        <taxon>Arthropoda</taxon>
        <taxon>Crustacea</taxon>
        <taxon>Oligostraca</taxon>
        <taxon>Ostracoda</taxon>
        <taxon>Podocopa</taxon>
        <taxon>Podocopida</taxon>
        <taxon>Darwinulocopina</taxon>
        <taxon>Darwinuloidea</taxon>
        <taxon>Darwinulidae</taxon>
        <taxon>Darwinula</taxon>
    </lineage>
</organism>
<comment type="subcellular location">
    <subcellularLocation>
        <location evidence="2">Cytoplasm</location>
    </subcellularLocation>
    <subcellularLocation>
        <location evidence="1">Nucleus</location>
    </subcellularLocation>
</comment>
<evidence type="ECO:0000256" key="8">
    <source>
        <dbReference type="ARBA" id="ARBA00023125"/>
    </source>
</evidence>
<dbReference type="InterPro" id="IPR013801">
    <property type="entry name" value="STAT_TF_DNA-bd"/>
</dbReference>
<keyword evidence="11" id="KW-0539">Nucleus</keyword>
<evidence type="ECO:0000313" key="17">
    <source>
        <dbReference type="EMBL" id="CAD7245646.1"/>
    </source>
</evidence>
<evidence type="ECO:0000256" key="11">
    <source>
        <dbReference type="ARBA" id="ARBA00023242"/>
    </source>
</evidence>
<dbReference type="InterPro" id="IPR001217">
    <property type="entry name" value="STAT"/>
</dbReference>
<dbReference type="GO" id="GO:0001228">
    <property type="term" value="F:DNA-binding transcription activator activity, RNA polymerase II-specific"/>
    <property type="evidence" value="ECO:0007669"/>
    <property type="project" value="UniProtKB-ARBA"/>
</dbReference>
<evidence type="ECO:0000256" key="5">
    <source>
        <dbReference type="ARBA" id="ARBA00022553"/>
    </source>
</evidence>
<dbReference type="Pfam" id="PF02864">
    <property type="entry name" value="STAT_bind"/>
    <property type="match status" value="1"/>
</dbReference>
<dbReference type="InterPro" id="IPR015988">
    <property type="entry name" value="STAT_TF_CC"/>
</dbReference>
<dbReference type="GO" id="GO:0005737">
    <property type="term" value="C:cytoplasm"/>
    <property type="evidence" value="ECO:0007669"/>
    <property type="project" value="UniProtKB-SubCell"/>
</dbReference>
<dbReference type="Gene3D" id="1.10.238.10">
    <property type="entry name" value="EF-hand"/>
    <property type="match status" value="1"/>
</dbReference>
<dbReference type="SUPFAM" id="SSF47655">
    <property type="entry name" value="STAT"/>
    <property type="match status" value="1"/>
</dbReference>
<keyword evidence="7" id="KW-0805">Transcription regulation</keyword>
<evidence type="ECO:0000256" key="6">
    <source>
        <dbReference type="ARBA" id="ARBA00022999"/>
    </source>
</evidence>
<evidence type="ECO:0000259" key="14">
    <source>
        <dbReference type="Pfam" id="PF01017"/>
    </source>
</evidence>
<dbReference type="SUPFAM" id="SSF49417">
    <property type="entry name" value="p53-like transcription factors"/>
    <property type="match status" value="1"/>
</dbReference>
<dbReference type="AlphaFoldDB" id="A0A7R8X9Y8"/>
<name>A0A7R8X9Y8_9CRUS</name>
<evidence type="ECO:0000256" key="12">
    <source>
        <dbReference type="ARBA" id="ARBA00064301"/>
    </source>
</evidence>
<dbReference type="Gene3D" id="2.60.40.630">
    <property type="entry name" value="STAT transcription factor, DNA-binding domain"/>
    <property type="match status" value="1"/>
</dbReference>
<dbReference type="Pfam" id="PF01017">
    <property type="entry name" value="STAT_alpha"/>
    <property type="match status" value="1"/>
</dbReference>
<sequence length="544" mass="62385">MQMGANAPGIWYPDRMTEIQEMVSCLRQLKRETHIDLRIMEREQESFHIQYNQYDEINRALNFLQSREGQQGIEANILLLQTQNAEMQHSLQQKVAAIEEARRAYWQKQLSNFQRLQALLEVVDSELVMYKREQQLAGNGTPITRSLDQIQIWFEGLAEHIWEMRQQITAFQRLRESSRFQFNDQVIQVDSLASEVTALLSTLITKAFVIENQPLSTLITKAFVIENQPPQVVKTGTKFAASIRLLVGGKLNIHMISPQVTASIVSEAQARQLYQRDNPPTSRIDTCGEILNNKGTMEYHPSRRHLIASFSLTELRRPFRSMQLRRIRRTERRGNESVTDEKFALLFQTSFKIAGDVPVEVWALSLPVVVIVGGAQELNAWATVSWDNAFAEAGRAPFDVPDHAPWSKVAEMLNAKFMSACGRSLTEDNLRFLAAKAFRSRISQDYNSLSLTWNQFCKEPLQDRSFTFWEWFHQILKLTQRDLSFLWNDGWGHGIPAVDPGVHREGADDGDPAAVPAGDVPSQVFGLGARRHQHFHDHQFVWIQ</sequence>
<evidence type="ECO:0000259" key="16">
    <source>
        <dbReference type="Pfam" id="PF21354"/>
    </source>
</evidence>
<keyword evidence="6" id="KW-0727">SH2 domain</keyword>
<keyword evidence="18" id="KW-1185">Reference proteome</keyword>
<evidence type="ECO:0000256" key="7">
    <source>
        <dbReference type="ARBA" id="ARBA00023015"/>
    </source>
</evidence>
<evidence type="ECO:0000259" key="15">
    <source>
        <dbReference type="Pfam" id="PF02864"/>
    </source>
</evidence>
<evidence type="ECO:0000256" key="9">
    <source>
        <dbReference type="ARBA" id="ARBA00023159"/>
    </source>
</evidence>
<keyword evidence="4" id="KW-0963">Cytoplasm</keyword>
<reference evidence="17" key="1">
    <citation type="submission" date="2020-11" db="EMBL/GenBank/DDBJ databases">
        <authorList>
            <person name="Tran Van P."/>
        </authorList>
    </citation>
    <scope>NUCLEOTIDE SEQUENCE</scope>
</reference>
<dbReference type="Proteomes" id="UP000677054">
    <property type="component" value="Unassembled WGS sequence"/>
</dbReference>
<dbReference type="GO" id="GO:0005634">
    <property type="term" value="C:nucleus"/>
    <property type="evidence" value="ECO:0007669"/>
    <property type="project" value="UniProtKB-SubCell"/>
</dbReference>
<feature type="domain" description="STAT transcription factor all-alpha" evidence="14">
    <location>
        <begin position="23"/>
        <end position="200"/>
    </location>
</feature>
<dbReference type="OrthoDB" id="19300at2759"/>
<keyword evidence="8" id="KW-0238">DNA-binding</keyword>
<dbReference type="PANTHER" id="PTHR11801">
    <property type="entry name" value="SIGNAL TRANSDUCER AND ACTIVATOR OF TRANSCRIPTION"/>
    <property type="match status" value="1"/>
</dbReference>
<dbReference type="InterPro" id="IPR013800">
    <property type="entry name" value="STAT_TF_alpha"/>
</dbReference>
<evidence type="ECO:0000256" key="10">
    <source>
        <dbReference type="ARBA" id="ARBA00023163"/>
    </source>
</evidence>
<evidence type="ECO:0000256" key="13">
    <source>
        <dbReference type="ARBA" id="ARBA00067653"/>
    </source>
</evidence>
<evidence type="ECO:0000256" key="3">
    <source>
        <dbReference type="ARBA" id="ARBA00005586"/>
    </source>
</evidence>
<evidence type="ECO:0000313" key="18">
    <source>
        <dbReference type="Proteomes" id="UP000677054"/>
    </source>
</evidence>
<dbReference type="EMBL" id="CAJPEV010000910">
    <property type="protein sequence ID" value="CAG0889472.1"/>
    <property type="molecule type" value="Genomic_DNA"/>
</dbReference>
<dbReference type="InterPro" id="IPR008967">
    <property type="entry name" value="p53-like_TF_DNA-bd_sf"/>
</dbReference>
<keyword evidence="5" id="KW-0597">Phosphoprotein</keyword>
<dbReference type="FunFam" id="1.10.238.10:FF:000029">
    <property type="entry name" value="Signal transducer and transcription activator 6"/>
    <property type="match status" value="1"/>
</dbReference>
<protein>
    <recommendedName>
        <fullName evidence="13">Signal transducer and transcription activator</fullName>
    </recommendedName>
</protein>
<feature type="domain" description="STAT transcription factor DNA-binding" evidence="15">
    <location>
        <begin position="227"/>
        <end position="371"/>
    </location>
</feature>
<gene>
    <name evidence="17" type="ORF">DSTB1V02_LOCUS5514</name>
</gene>
<evidence type="ECO:0000256" key="2">
    <source>
        <dbReference type="ARBA" id="ARBA00004496"/>
    </source>
</evidence>